<evidence type="ECO:0000259" key="17">
    <source>
        <dbReference type="Pfam" id="PF12632"/>
    </source>
</evidence>
<dbReference type="PROSITE" id="PS01251">
    <property type="entry name" value="PCNA_1"/>
    <property type="match status" value="1"/>
</dbReference>
<evidence type="ECO:0000256" key="12">
    <source>
        <dbReference type="RuleBase" id="RU003671"/>
    </source>
</evidence>
<dbReference type="OrthoDB" id="21151at2759"/>
<organism evidence="18 19">
    <name type="scientific">Aspergillus eucalypticola (strain CBS 122712 / IBT 29274)</name>
    <dbReference type="NCBI Taxonomy" id="1448314"/>
    <lineage>
        <taxon>Eukaryota</taxon>
        <taxon>Fungi</taxon>
        <taxon>Dikarya</taxon>
        <taxon>Ascomycota</taxon>
        <taxon>Pezizomycotina</taxon>
        <taxon>Eurotiomycetes</taxon>
        <taxon>Eurotiomycetidae</taxon>
        <taxon>Eurotiales</taxon>
        <taxon>Aspergillaceae</taxon>
        <taxon>Aspergillus</taxon>
        <taxon>Aspergillus subgen. Circumdati</taxon>
    </lineage>
</organism>
<keyword evidence="9 11" id="KW-0539">Nucleus</keyword>
<evidence type="ECO:0000259" key="16">
    <source>
        <dbReference type="Pfam" id="PF02747"/>
    </source>
</evidence>
<dbReference type="AlphaFoldDB" id="A0A317WJS2"/>
<dbReference type="RefSeq" id="XP_025393238.1">
    <property type="nucleotide sequence ID" value="XM_025533031.1"/>
</dbReference>
<name>A0A317WJS2_ASPEC</name>
<dbReference type="InterPro" id="IPR026859">
    <property type="entry name" value="Myosin-bd"/>
</dbReference>
<dbReference type="GO" id="GO:0017022">
    <property type="term" value="F:myosin binding"/>
    <property type="evidence" value="ECO:0007669"/>
    <property type="project" value="InterPro"/>
</dbReference>
<dbReference type="Gene3D" id="3.10.150.10">
    <property type="entry name" value="DNA Polymerase III, subunit A, domain 2"/>
    <property type="match status" value="2"/>
</dbReference>
<dbReference type="GeneID" id="37054993"/>
<feature type="compositionally biased region" description="Basic and acidic residues" evidence="13">
    <location>
        <begin position="18"/>
        <end position="35"/>
    </location>
</feature>
<dbReference type="GO" id="GO:0006275">
    <property type="term" value="P:regulation of DNA replication"/>
    <property type="evidence" value="ECO:0007669"/>
    <property type="project" value="InterPro"/>
</dbReference>
<evidence type="ECO:0000256" key="11">
    <source>
        <dbReference type="RuleBase" id="RU000641"/>
    </source>
</evidence>
<evidence type="ECO:0000256" key="13">
    <source>
        <dbReference type="SAM" id="MobiDB-lite"/>
    </source>
</evidence>
<evidence type="ECO:0000313" key="19">
    <source>
        <dbReference type="Proteomes" id="UP000246171"/>
    </source>
</evidence>
<accession>A0A317WJS2</accession>
<dbReference type="InterPro" id="IPR046938">
    <property type="entry name" value="DNA_clamp_sf"/>
</dbReference>
<dbReference type="InterPro" id="IPR022659">
    <property type="entry name" value="Pr_cel_nuc_antig_CS"/>
</dbReference>
<comment type="function">
    <text evidence="11">This protein is an auxiliary protein of DNA polymerase delta and is involved in the control of eukaryotic DNA replication by increasing the polymerase's processivity during elongation of the leading strand.</text>
</comment>
<feature type="region of interest" description="Disordered" evidence="13">
    <location>
        <begin position="477"/>
        <end position="512"/>
    </location>
</feature>
<dbReference type="PROSITE" id="PS00293">
    <property type="entry name" value="PCNA_2"/>
    <property type="match status" value="1"/>
</dbReference>
<comment type="caution">
    <text evidence="18">The sequence shown here is derived from an EMBL/GenBank/DDBJ whole genome shotgun (WGS) entry which is preliminary data.</text>
</comment>
<dbReference type="Pfam" id="PF00705">
    <property type="entry name" value="PCNA_N"/>
    <property type="match status" value="1"/>
</dbReference>
<keyword evidence="4 14" id="KW-0812">Transmembrane</keyword>
<evidence type="ECO:0000256" key="3">
    <source>
        <dbReference type="ARBA" id="ARBA00010462"/>
    </source>
</evidence>
<dbReference type="FunFam" id="3.10.150.10:FF:000006">
    <property type="entry name" value="Proliferating cell nuclear antigen"/>
    <property type="match status" value="1"/>
</dbReference>
<dbReference type="GO" id="GO:0030337">
    <property type="term" value="F:DNA polymerase processivity factor activity"/>
    <property type="evidence" value="ECO:0007669"/>
    <property type="project" value="InterPro"/>
</dbReference>
<evidence type="ECO:0000313" key="18">
    <source>
        <dbReference type="EMBL" id="PWY85318.1"/>
    </source>
</evidence>
<proteinExistence type="inferred from homology"/>
<dbReference type="GO" id="GO:0006298">
    <property type="term" value="P:mismatch repair"/>
    <property type="evidence" value="ECO:0007669"/>
    <property type="project" value="TreeGrafter"/>
</dbReference>
<feature type="domain" description="Proliferating cell nuclear antigen PCNA N-terminal" evidence="15">
    <location>
        <begin position="683"/>
        <end position="804"/>
    </location>
</feature>
<dbReference type="FunFam" id="3.70.10.10:FF:000001">
    <property type="entry name" value="Proliferating cell nuclear antigen"/>
    <property type="match status" value="1"/>
</dbReference>
<evidence type="ECO:0000256" key="5">
    <source>
        <dbReference type="ARBA" id="ARBA00022705"/>
    </source>
</evidence>
<dbReference type="GO" id="GO:0070987">
    <property type="term" value="P:error-free translesion synthesis"/>
    <property type="evidence" value="ECO:0007669"/>
    <property type="project" value="UniProtKB-ARBA"/>
</dbReference>
<keyword evidence="19" id="KW-1185">Reference proteome</keyword>
<evidence type="ECO:0000256" key="9">
    <source>
        <dbReference type="ARBA" id="ARBA00023242"/>
    </source>
</evidence>
<gene>
    <name evidence="18" type="ORF">BO83DRAFT_394729</name>
</gene>
<keyword evidence="8 14" id="KW-0472">Membrane</keyword>
<dbReference type="CDD" id="cd00577">
    <property type="entry name" value="PCNA"/>
    <property type="match status" value="1"/>
</dbReference>
<evidence type="ECO:0000256" key="8">
    <source>
        <dbReference type="ARBA" id="ARBA00023136"/>
    </source>
</evidence>
<feature type="transmembrane region" description="Helical" evidence="14">
    <location>
        <begin position="142"/>
        <end position="161"/>
    </location>
</feature>
<feature type="domain" description="Proliferating cell nuclear antigen PCNA C-terminal" evidence="16">
    <location>
        <begin position="809"/>
        <end position="934"/>
    </location>
</feature>
<dbReference type="GO" id="GO:0006272">
    <property type="term" value="P:leading strand elongation"/>
    <property type="evidence" value="ECO:0007669"/>
    <property type="project" value="TreeGrafter"/>
</dbReference>
<dbReference type="HAMAP" id="MF_00317">
    <property type="entry name" value="DNApol_clamp_arch"/>
    <property type="match status" value="1"/>
</dbReference>
<feature type="transmembrane region" description="Helical" evidence="14">
    <location>
        <begin position="177"/>
        <end position="195"/>
    </location>
</feature>
<feature type="domain" description="Myosin-binding" evidence="17">
    <location>
        <begin position="155"/>
        <end position="427"/>
    </location>
</feature>
<keyword evidence="6 14" id="KW-1133">Transmembrane helix</keyword>
<evidence type="ECO:0000256" key="4">
    <source>
        <dbReference type="ARBA" id="ARBA00022692"/>
    </source>
</evidence>
<sequence length="936" mass="103816">MESLVYENSPLADYLQGEGEHDPNWPVKETDHSDDFSDSTAADFAPRGVSKFQERIRNKLPKPLDRKVSRQRAALGRLYDVCTSALNSRVGRSDNERFLEQFGYVIVASQLLNEHSAPSYTSAADVMSTALPADLPSISTTFGIQGAVVTASTSFSVAWLLHWSRSRTSSGLNPRKVGVLLVLVPVIGVLFYAFAKRQWLKYLRHQAVDAAVTFISNAQGFDSAASASVVFIQETQTRRCLRLRRTVSESFYLMLGQYIRAQHTLRPLTDAANLAKYYDIYDISEEELMEAQAAFDERATEDQYSLRALRTLFGRLYIVRKSILCCLLALGADGGGSDIARWTTAVEQMRDLAHVTGENIHKMTNILNEDDRKYHSSTESMPELIIVPGDVIPPSPLPTASPNKDNLRAQYRNINSLSQGIRALHAKMHILKEASSSNLERPDAGEFEASLMPQYESIGADIRSLLQEWESGKSALMSSLEKPANPEFSRPSSFLKTPLSPTPSLGGSTAVEGSPADALRALTGETTDPSIVHTLDDEEEIFEAVALPARNKRMSLTREERIARVKEDRARQAAARERTDANTNMLKELEMVIKQRPRTTIAAKHTPLSFLRTQFLLSVLYDFQFFTILLSPANHYLLISASPHLPLLLLISFSPYSHTITSKVSVTSCKLVQDCMLTTFSVLEARLEQASLLKRVVDAIKDLVQDCNFDCNDSGISLQAMDNSHVALVSMMLKAEGFSPYRCDRNIALGINLVSLTKVLRAAQNEDILTLKAEDSPDAVNLMFESAETDRLSEYDIKLMDIDQEHLAIPETEYAATVEMPAAEFQRICRDLNALSESVVIEATKEGVKFSCQGDIGSGSVTVRQHTNVENPAQNVSISLTEPVALTFSLKYLVNFCKATNLSNKVTLCLSQEVPLLVEYGLGSGHLRFYLAPKVR</sequence>
<dbReference type="Proteomes" id="UP000246171">
    <property type="component" value="Unassembled WGS sequence"/>
</dbReference>
<comment type="subcellular location">
    <subcellularLocation>
        <location evidence="2">Endomembrane system</location>
    </subcellularLocation>
    <subcellularLocation>
        <location evidence="1 11">Nucleus</location>
    </subcellularLocation>
</comment>
<dbReference type="FunFam" id="3.10.150.10:FF:000008">
    <property type="entry name" value="Proliferating cell nuclear antigen"/>
    <property type="match status" value="1"/>
</dbReference>
<comment type="similarity">
    <text evidence="3 12">Belongs to the PCNA family.</text>
</comment>
<protein>
    <recommendedName>
        <fullName evidence="11">DNA sliding clamp PCNA</fullName>
    </recommendedName>
</protein>
<dbReference type="InterPro" id="IPR000730">
    <property type="entry name" value="Pr_cel_nuc_antig"/>
</dbReference>
<dbReference type="PANTHER" id="PTHR11352">
    <property type="entry name" value="PROLIFERATING CELL NUCLEAR ANTIGEN"/>
    <property type="match status" value="1"/>
</dbReference>
<comment type="function">
    <text evidence="10">This protein is an auxiliary protein of DNA polymerase delta and is involved in the control of eukaryotic DNA replication by increasing the polymerase's processibility during elongation of the leading strand. Involved in DNA repair.</text>
</comment>
<dbReference type="PRINTS" id="PR00339">
    <property type="entry name" value="PCNACYCLIN"/>
</dbReference>
<dbReference type="NCBIfam" id="TIGR00590">
    <property type="entry name" value="pcna"/>
    <property type="match status" value="1"/>
</dbReference>
<evidence type="ECO:0000256" key="2">
    <source>
        <dbReference type="ARBA" id="ARBA00004308"/>
    </source>
</evidence>
<evidence type="ECO:0000256" key="7">
    <source>
        <dbReference type="ARBA" id="ARBA00023125"/>
    </source>
</evidence>
<evidence type="ECO:0000256" key="10">
    <source>
        <dbReference type="ARBA" id="ARBA00054163"/>
    </source>
</evidence>
<evidence type="ECO:0000256" key="1">
    <source>
        <dbReference type="ARBA" id="ARBA00004123"/>
    </source>
</evidence>
<evidence type="ECO:0000259" key="15">
    <source>
        <dbReference type="Pfam" id="PF00705"/>
    </source>
</evidence>
<dbReference type="GO" id="GO:0006273">
    <property type="term" value="P:lagging strand elongation"/>
    <property type="evidence" value="ECO:0007669"/>
    <property type="project" value="UniProtKB-ARBA"/>
</dbReference>
<evidence type="ECO:0000256" key="6">
    <source>
        <dbReference type="ARBA" id="ARBA00022989"/>
    </source>
</evidence>
<dbReference type="GO" id="GO:0043626">
    <property type="term" value="C:PCNA complex"/>
    <property type="evidence" value="ECO:0007669"/>
    <property type="project" value="TreeGrafter"/>
</dbReference>
<keyword evidence="7 12" id="KW-0238">DNA-binding</keyword>
<dbReference type="InterPro" id="IPR022649">
    <property type="entry name" value="Pr_cel_nuc_antig_C"/>
</dbReference>
<evidence type="ECO:0000256" key="14">
    <source>
        <dbReference type="SAM" id="Phobius"/>
    </source>
</evidence>
<dbReference type="GO" id="GO:0012505">
    <property type="term" value="C:endomembrane system"/>
    <property type="evidence" value="ECO:0007669"/>
    <property type="project" value="UniProtKB-SubCell"/>
</dbReference>
<dbReference type="Pfam" id="PF12632">
    <property type="entry name" value="Vezatin"/>
    <property type="match status" value="1"/>
</dbReference>
<dbReference type="GO" id="GO:0003677">
    <property type="term" value="F:DNA binding"/>
    <property type="evidence" value="ECO:0007669"/>
    <property type="project" value="UniProtKB-KW"/>
</dbReference>
<reference evidence="18" key="1">
    <citation type="submission" date="2016-12" db="EMBL/GenBank/DDBJ databases">
        <title>The genomes of Aspergillus section Nigri reveals drivers in fungal speciation.</title>
        <authorList>
            <consortium name="DOE Joint Genome Institute"/>
            <person name="Vesth T.C."/>
            <person name="Nybo J."/>
            <person name="Theobald S."/>
            <person name="Brandl J."/>
            <person name="Frisvad J.C."/>
            <person name="Nielsen K.F."/>
            <person name="Lyhne E.K."/>
            <person name="Kogle M.E."/>
            <person name="Kuo A."/>
            <person name="Riley R."/>
            <person name="Clum A."/>
            <person name="Nolan M."/>
            <person name="Lipzen A."/>
            <person name="Salamov A."/>
            <person name="Henrissat B."/>
            <person name="Wiebenga A."/>
            <person name="De vries R.P."/>
            <person name="Grigoriev I.V."/>
            <person name="Mortensen U.H."/>
            <person name="Andersen M.R."/>
            <person name="Baker S.E."/>
        </authorList>
    </citation>
    <scope>NUCLEOTIDE SEQUENCE</scope>
    <source>
        <strain evidence="18">CBS 122712</strain>
    </source>
</reference>
<feature type="region of interest" description="Disordered" evidence="13">
    <location>
        <begin position="1"/>
        <end position="42"/>
    </location>
</feature>
<dbReference type="InterPro" id="IPR022648">
    <property type="entry name" value="Pr_cel_nuc_antig_N"/>
</dbReference>
<dbReference type="PANTHER" id="PTHR11352:SF0">
    <property type="entry name" value="PROLIFERATING CELL NUCLEAR ANTIGEN"/>
    <property type="match status" value="1"/>
</dbReference>
<dbReference type="Pfam" id="PF02747">
    <property type="entry name" value="PCNA_C"/>
    <property type="match status" value="1"/>
</dbReference>
<dbReference type="EMBL" id="MSFU01000001">
    <property type="protein sequence ID" value="PWY85318.1"/>
    <property type="molecule type" value="Genomic_DNA"/>
</dbReference>
<keyword evidence="5 12" id="KW-0235">DNA replication</keyword>
<dbReference type="VEuPathDB" id="FungiDB:BO83DRAFT_394729"/>
<dbReference type="SUPFAM" id="SSF55979">
    <property type="entry name" value="DNA clamp"/>
    <property type="match status" value="2"/>
</dbReference>